<protein>
    <submittedName>
        <fullName evidence="5">Uncharacterized protein</fullName>
    </submittedName>
</protein>
<feature type="compositionally biased region" description="Low complexity" evidence="4">
    <location>
        <begin position="127"/>
        <end position="137"/>
    </location>
</feature>
<keyword evidence="2" id="KW-0810">Translation regulation</keyword>
<dbReference type="OrthoDB" id="19729at2759"/>
<dbReference type="HOGENOM" id="CLU_111706_1_0_1"/>
<dbReference type="KEGG" id="tut:107369515"/>
<evidence type="ECO:0000313" key="6">
    <source>
        <dbReference type="Proteomes" id="UP000015104"/>
    </source>
</evidence>
<dbReference type="GO" id="GO:0045947">
    <property type="term" value="P:negative regulation of translational initiation"/>
    <property type="evidence" value="ECO:0007669"/>
    <property type="project" value="InterPro"/>
</dbReference>
<dbReference type="Proteomes" id="UP000015104">
    <property type="component" value="Unassembled WGS sequence"/>
</dbReference>
<reference evidence="5" key="2">
    <citation type="submission" date="2015-06" db="UniProtKB">
        <authorList>
            <consortium name="EnsemblMetazoa"/>
        </authorList>
    </citation>
    <scope>IDENTIFICATION</scope>
</reference>
<proteinExistence type="inferred from homology"/>
<dbReference type="Pfam" id="PF05456">
    <property type="entry name" value="eIF_4EBP"/>
    <property type="match status" value="1"/>
</dbReference>
<dbReference type="GO" id="GO:0005737">
    <property type="term" value="C:cytoplasm"/>
    <property type="evidence" value="ECO:0007669"/>
    <property type="project" value="TreeGrafter"/>
</dbReference>
<reference evidence="6" key="1">
    <citation type="submission" date="2011-08" db="EMBL/GenBank/DDBJ databases">
        <authorList>
            <person name="Rombauts S."/>
        </authorList>
    </citation>
    <scope>NUCLEOTIDE SEQUENCE</scope>
    <source>
        <strain evidence="6">London</strain>
    </source>
</reference>
<feature type="compositionally biased region" description="Basic and acidic residues" evidence="4">
    <location>
        <begin position="106"/>
        <end position="120"/>
    </location>
</feature>
<evidence type="ECO:0000313" key="5">
    <source>
        <dbReference type="EnsemblMetazoa" id="tetur32g01210.1"/>
    </source>
</evidence>
<dbReference type="AlphaFoldDB" id="T1L1X8"/>
<dbReference type="eggNOG" id="ENOG502S44S">
    <property type="taxonomic scope" value="Eukaryota"/>
</dbReference>
<dbReference type="GO" id="GO:0008190">
    <property type="term" value="F:eukaryotic initiation factor 4E binding"/>
    <property type="evidence" value="ECO:0007669"/>
    <property type="project" value="InterPro"/>
</dbReference>
<evidence type="ECO:0000256" key="4">
    <source>
        <dbReference type="SAM" id="MobiDB-lite"/>
    </source>
</evidence>
<keyword evidence="3" id="KW-0652">Protein synthesis inhibitor</keyword>
<dbReference type="InterPro" id="IPR008606">
    <property type="entry name" value="EIF4EBP"/>
</dbReference>
<dbReference type="PANTHER" id="PTHR12669:SF12">
    <property type="entry name" value="EUKARYOTIC TRANSLATION INITIATION FACTOR 4E-BINDING PROTEIN"/>
    <property type="match status" value="1"/>
</dbReference>
<dbReference type="PANTHER" id="PTHR12669">
    <property type="entry name" value="EUKARYOTIC TRANSLATION INITIATION FACTOR 4E-BINDING PROTEIN"/>
    <property type="match status" value="1"/>
</dbReference>
<keyword evidence="6" id="KW-1185">Reference proteome</keyword>
<sequence>MPKMESETKSASTVVSGLNIPTKKVHLTNLSQLPDNYCQTPGGTLFAHTPGGTRIIYDRSFLLKMRNSPIASTPPKNLPYIAGVTTGISPESLKENKSPFKKSIHKSAEPVQKKVEEPKTLPKKTAPETLEATTEEPQFSMEM</sequence>
<name>T1L1X8_TETUR</name>
<dbReference type="EnsemblMetazoa" id="tetur32g01210.1">
    <property type="protein sequence ID" value="tetur32g01210.1"/>
    <property type="gene ID" value="tetur32g01210"/>
</dbReference>
<feature type="region of interest" description="Disordered" evidence="4">
    <location>
        <begin position="92"/>
        <end position="143"/>
    </location>
</feature>
<dbReference type="EMBL" id="CAEY01000922">
    <property type="status" value="NOT_ANNOTATED_CDS"/>
    <property type="molecule type" value="Genomic_DNA"/>
</dbReference>
<evidence type="ECO:0000256" key="2">
    <source>
        <dbReference type="ARBA" id="ARBA00022845"/>
    </source>
</evidence>
<accession>T1L1X8</accession>
<gene>
    <name evidence="5" type="primary">107369515</name>
</gene>
<dbReference type="STRING" id="32264.T1L1X8"/>
<organism evidence="5 6">
    <name type="scientific">Tetranychus urticae</name>
    <name type="common">Two-spotted spider mite</name>
    <dbReference type="NCBI Taxonomy" id="32264"/>
    <lineage>
        <taxon>Eukaryota</taxon>
        <taxon>Metazoa</taxon>
        <taxon>Ecdysozoa</taxon>
        <taxon>Arthropoda</taxon>
        <taxon>Chelicerata</taxon>
        <taxon>Arachnida</taxon>
        <taxon>Acari</taxon>
        <taxon>Acariformes</taxon>
        <taxon>Trombidiformes</taxon>
        <taxon>Prostigmata</taxon>
        <taxon>Eleutherengona</taxon>
        <taxon>Raphignathae</taxon>
        <taxon>Tetranychoidea</taxon>
        <taxon>Tetranychidae</taxon>
        <taxon>Tetranychus</taxon>
    </lineage>
</organism>
<comment type="similarity">
    <text evidence="1">Belongs to the eIF4E-binding protein family.</text>
</comment>
<evidence type="ECO:0000256" key="3">
    <source>
        <dbReference type="ARBA" id="ARBA00023193"/>
    </source>
</evidence>
<dbReference type="OMA" id="PQFSMEM"/>
<evidence type="ECO:0000256" key="1">
    <source>
        <dbReference type="ARBA" id="ARBA00005480"/>
    </source>
</evidence>